<proteinExistence type="predicted"/>
<feature type="region of interest" description="Disordered" evidence="1">
    <location>
        <begin position="561"/>
        <end position="593"/>
    </location>
</feature>
<feature type="compositionally biased region" description="Polar residues" evidence="1">
    <location>
        <begin position="288"/>
        <end position="298"/>
    </location>
</feature>
<organism evidence="2 3">
    <name type="scientific">Hohenbuehelia grisea</name>
    <dbReference type="NCBI Taxonomy" id="104357"/>
    <lineage>
        <taxon>Eukaryota</taxon>
        <taxon>Fungi</taxon>
        <taxon>Dikarya</taxon>
        <taxon>Basidiomycota</taxon>
        <taxon>Agaricomycotina</taxon>
        <taxon>Agaricomycetes</taxon>
        <taxon>Agaricomycetidae</taxon>
        <taxon>Agaricales</taxon>
        <taxon>Pleurotineae</taxon>
        <taxon>Pleurotaceae</taxon>
        <taxon>Hohenbuehelia</taxon>
    </lineage>
</organism>
<evidence type="ECO:0008006" key="4">
    <source>
        <dbReference type="Google" id="ProtNLM"/>
    </source>
</evidence>
<feature type="compositionally biased region" description="Polar residues" evidence="1">
    <location>
        <begin position="569"/>
        <end position="593"/>
    </location>
</feature>
<evidence type="ECO:0000313" key="3">
    <source>
        <dbReference type="Proteomes" id="UP001556367"/>
    </source>
</evidence>
<name>A0ABR3J9K2_9AGAR</name>
<feature type="region of interest" description="Disordered" evidence="1">
    <location>
        <begin position="270"/>
        <end position="298"/>
    </location>
</feature>
<gene>
    <name evidence="2" type="ORF">HGRIS_006619</name>
</gene>
<keyword evidence="3" id="KW-1185">Reference proteome</keyword>
<evidence type="ECO:0000313" key="2">
    <source>
        <dbReference type="EMBL" id="KAL0952339.1"/>
    </source>
</evidence>
<evidence type="ECO:0000256" key="1">
    <source>
        <dbReference type="SAM" id="MobiDB-lite"/>
    </source>
</evidence>
<comment type="caution">
    <text evidence="2">The sequence shown here is derived from an EMBL/GenBank/DDBJ whole genome shotgun (WGS) entry which is preliminary data.</text>
</comment>
<feature type="region of interest" description="Disordered" evidence="1">
    <location>
        <begin position="144"/>
        <end position="167"/>
    </location>
</feature>
<dbReference type="Proteomes" id="UP001556367">
    <property type="component" value="Unassembled WGS sequence"/>
</dbReference>
<sequence length="593" mass="65996">MSELLPKNTSKVIVSPPNMRRPLRSLANSISESMAALYSLQTALSYLRGVPLSRSSKFGVSKSYIGDNWEAMIQWLHETLGYAQDYATQLASIDPLNAPNHLTLLDEAISRAKSFVATGEKLKRGYDSAIGEFQRLLVDGTVLSQNDTNSGTGHGENQTGRTTPESYSQMDGFDFPWEQEITLHPDIVDNFRASDSALKSSQAALHDLIVFWSHHARTLKTVQASNLRASVDGQTDRDEIHVWERNRDVIFDSISSIQASCDALRVPPIPLRRSSRYPPTSKSKDHTSSPPIAQPRQTVETLPAPEKLDVKALQQASLTARQSLLALFSITREQGFKRRGLYIVSKQAFAETGAFGLARHHAKSGFDVATSVISLFHACDPDVARCHSESLENSMAKSMKDIQFMIHVLKDTRLSLFQGLKRSSNAKGAIVNAQASTYNSTSEKKLWHEPLVQAINDLNSLAAEVEVLEKWWSKLWEHRYLFYHSLSSKQNPQKLTNFASDHDYLAWTALQKQYATYRLSISDPRHAFDELTRPKQPLVNRLMNGVARGLVYWGPIRRQSADTKGADYDTTSRASSETLGSSSKAGSGNTGPK</sequence>
<protein>
    <recommendedName>
        <fullName evidence="4">PH-response regulator protein palC</fullName>
    </recommendedName>
</protein>
<dbReference type="EMBL" id="JASNQZ010000010">
    <property type="protein sequence ID" value="KAL0952339.1"/>
    <property type="molecule type" value="Genomic_DNA"/>
</dbReference>
<reference evidence="3" key="1">
    <citation type="submission" date="2024-06" db="EMBL/GenBank/DDBJ databases">
        <title>Multi-omics analyses provide insights into the biosynthesis of the anticancer antibiotic pleurotin in Hohenbuehelia grisea.</title>
        <authorList>
            <person name="Weaver J.A."/>
            <person name="Alberti F."/>
        </authorList>
    </citation>
    <scope>NUCLEOTIDE SEQUENCE [LARGE SCALE GENOMIC DNA]</scope>
    <source>
        <strain evidence="3">T-177</strain>
    </source>
</reference>
<accession>A0ABR3J9K2</accession>